<dbReference type="KEGG" id="gtr:GLOTRDRAFT_33503"/>
<gene>
    <name evidence="1" type="ORF">GLOTRDRAFT_33503</name>
</gene>
<evidence type="ECO:0000313" key="2">
    <source>
        <dbReference type="Proteomes" id="UP000030669"/>
    </source>
</evidence>
<dbReference type="RefSeq" id="XP_007861706.1">
    <property type="nucleotide sequence ID" value="XM_007863515.1"/>
</dbReference>
<accession>S7QIG4</accession>
<dbReference type="HOGENOM" id="CLU_186254_0_0_1"/>
<sequence>MVVGYCQDWHFCNGRFEGFKRFLLLLSPCPLGLSGEFGHRLGDGSKILYELSVEICEPQELLNVLFVGWRWPLRDTLDLFRIHLNGSLTNNMT</sequence>
<keyword evidence="2" id="KW-1185">Reference proteome</keyword>
<dbReference type="Proteomes" id="UP000030669">
    <property type="component" value="Unassembled WGS sequence"/>
</dbReference>
<protein>
    <submittedName>
        <fullName evidence="1">Uncharacterized protein</fullName>
    </submittedName>
</protein>
<dbReference type="EMBL" id="KB469297">
    <property type="protein sequence ID" value="EPQ59023.1"/>
    <property type="molecule type" value="Genomic_DNA"/>
</dbReference>
<dbReference type="AlphaFoldDB" id="S7QIG4"/>
<organism evidence="1 2">
    <name type="scientific">Gloeophyllum trabeum (strain ATCC 11539 / FP-39264 / Madison 617)</name>
    <name type="common">Brown rot fungus</name>
    <dbReference type="NCBI Taxonomy" id="670483"/>
    <lineage>
        <taxon>Eukaryota</taxon>
        <taxon>Fungi</taxon>
        <taxon>Dikarya</taxon>
        <taxon>Basidiomycota</taxon>
        <taxon>Agaricomycotina</taxon>
        <taxon>Agaricomycetes</taxon>
        <taxon>Gloeophyllales</taxon>
        <taxon>Gloeophyllaceae</taxon>
        <taxon>Gloeophyllum</taxon>
    </lineage>
</organism>
<dbReference type="GeneID" id="19305502"/>
<name>S7QIG4_GLOTA</name>
<proteinExistence type="predicted"/>
<reference evidence="1 2" key="1">
    <citation type="journal article" date="2012" name="Science">
        <title>The Paleozoic origin of enzymatic lignin decomposition reconstructed from 31 fungal genomes.</title>
        <authorList>
            <person name="Floudas D."/>
            <person name="Binder M."/>
            <person name="Riley R."/>
            <person name="Barry K."/>
            <person name="Blanchette R.A."/>
            <person name="Henrissat B."/>
            <person name="Martinez A.T."/>
            <person name="Otillar R."/>
            <person name="Spatafora J.W."/>
            <person name="Yadav J.S."/>
            <person name="Aerts A."/>
            <person name="Benoit I."/>
            <person name="Boyd A."/>
            <person name="Carlson A."/>
            <person name="Copeland A."/>
            <person name="Coutinho P.M."/>
            <person name="de Vries R.P."/>
            <person name="Ferreira P."/>
            <person name="Findley K."/>
            <person name="Foster B."/>
            <person name="Gaskell J."/>
            <person name="Glotzer D."/>
            <person name="Gorecki P."/>
            <person name="Heitman J."/>
            <person name="Hesse C."/>
            <person name="Hori C."/>
            <person name="Igarashi K."/>
            <person name="Jurgens J.A."/>
            <person name="Kallen N."/>
            <person name="Kersten P."/>
            <person name="Kohler A."/>
            <person name="Kuees U."/>
            <person name="Kumar T.K.A."/>
            <person name="Kuo A."/>
            <person name="LaButti K."/>
            <person name="Larrondo L.F."/>
            <person name="Lindquist E."/>
            <person name="Ling A."/>
            <person name="Lombard V."/>
            <person name="Lucas S."/>
            <person name="Lundell T."/>
            <person name="Martin R."/>
            <person name="McLaughlin D.J."/>
            <person name="Morgenstern I."/>
            <person name="Morin E."/>
            <person name="Murat C."/>
            <person name="Nagy L.G."/>
            <person name="Nolan M."/>
            <person name="Ohm R.A."/>
            <person name="Patyshakuliyeva A."/>
            <person name="Rokas A."/>
            <person name="Ruiz-Duenas F.J."/>
            <person name="Sabat G."/>
            <person name="Salamov A."/>
            <person name="Samejima M."/>
            <person name="Schmutz J."/>
            <person name="Slot J.C."/>
            <person name="St John F."/>
            <person name="Stenlid J."/>
            <person name="Sun H."/>
            <person name="Sun S."/>
            <person name="Syed K."/>
            <person name="Tsang A."/>
            <person name="Wiebenga A."/>
            <person name="Young D."/>
            <person name="Pisabarro A."/>
            <person name="Eastwood D.C."/>
            <person name="Martin F."/>
            <person name="Cullen D."/>
            <person name="Grigoriev I.V."/>
            <person name="Hibbett D.S."/>
        </authorList>
    </citation>
    <scope>NUCLEOTIDE SEQUENCE [LARGE SCALE GENOMIC DNA]</scope>
    <source>
        <strain evidence="1 2">ATCC 11539</strain>
    </source>
</reference>
<evidence type="ECO:0000313" key="1">
    <source>
        <dbReference type="EMBL" id="EPQ59023.1"/>
    </source>
</evidence>